<keyword evidence="10" id="KW-1185">Reference proteome</keyword>
<name>A0AAJ7C0P3_CEPCN</name>
<dbReference type="InterPro" id="IPR023346">
    <property type="entry name" value="Lysozyme-like_dom_sf"/>
</dbReference>
<dbReference type="GeneID" id="107269563"/>
<keyword evidence="8" id="KW-0732">Signal</keyword>
<evidence type="ECO:0000256" key="1">
    <source>
        <dbReference type="ARBA" id="ARBA00000632"/>
    </source>
</evidence>
<dbReference type="Gene3D" id="1.10.530.10">
    <property type="match status" value="1"/>
</dbReference>
<evidence type="ECO:0000256" key="3">
    <source>
        <dbReference type="ARBA" id="ARBA00012732"/>
    </source>
</evidence>
<dbReference type="InterPro" id="IPR001916">
    <property type="entry name" value="Glyco_hydro_22"/>
</dbReference>
<dbReference type="PANTHER" id="PTHR11407">
    <property type="entry name" value="LYSOZYME C"/>
    <property type="match status" value="1"/>
</dbReference>
<accession>A0AAJ7C0P3</accession>
<dbReference type="PANTHER" id="PTHR11407:SF63">
    <property type="entry name" value="LYSOZYME C"/>
    <property type="match status" value="1"/>
</dbReference>
<dbReference type="GO" id="GO:0042742">
    <property type="term" value="P:defense response to bacterium"/>
    <property type="evidence" value="ECO:0007669"/>
    <property type="project" value="UniProtKB-KW"/>
</dbReference>
<feature type="domain" description="Glycosyl hydrolases family 22 (GH22)" evidence="9">
    <location>
        <begin position="91"/>
        <end position="109"/>
    </location>
</feature>
<keyword evidence="6" id="KW-0326">Glycosidase</keyword>
<organism evidence="10 11">
    <name type="scientific">Cephus cinctus</name>
    <name type="common">Wheat stem sawfly</name>
    <dbReference type="NCBI Taxonomy" id="211228"/>
    <lineage>
        <taxon>Eukaryota</taxon>
        <taxon>Metazoa</taxon>
        <taxon>Ecdysozoa</taxon>
        <taxon>Arthropoda</taxon>
        <taxon>Hexapoda</taxon>
        <taxon>Insecta</taxon>
        <taxon>Pterygota</taxon>
        <taxon>Neoptera</taxon>
        <taxon>Endopterygota</taxon>
        <taxon>Hymenoptera</taxon>
        <taxon>Cephoidea</taxon>
        <taxon>Cephidae</taxon>
        <taxon>Cephus</taxon>
    </lineage>
</organism>
<keyword evidence="4" id="KW-0929">Antimicrobial</keyword>
<evidence type="ECO:0000256" key="6">
    <source>
        <dbReference type="ARBA" id="ARBA00023295"/>
    </source>
</evidence>
<evidence type="ECO:0000256" key="2">
    <source>
        <dbReference type="ARBA" id="ARBA00010859"/>
    </source>
</evidence>
<dbReference type="RefSeq" id="XP_015599045.1">
    <property type="nucleotide sequence ID" value="XM_015743559.2"/>
</dbReference>
<comment type="similarity">
    <text evidence="2 7">Belongs to the glycosyl hydrolase 22 family.</text>
</comment>
<feature type="signal peptide" evidence="8">
    <location>
        <begin position="1"/>
        <end position="20"/>
    </location>
</feature>
<protein>
    <recommendedName>
        <fullName evidence="3">lysozyme</fullName>
        <ecNumber evidence="3">3.2.1.17</ecNumber>
    </recommendedName>
</protein>
<dbReference type="PRINTS" id="PR00137">
    <property type="entry name" value="LYSOZYME"/>
</dbReference>
<dbReference type="PRINTS" id="PR00135">
    <property type="entry name" value="LYZLACT"/>
</dbReference>
<dbReference type="Pfam" id="PF00062">
    <property type="entry name" value="Lys"/>
    <property type="match status" value="1"/>
</dbReference>
<dbReference type="CDD" id="cd16899">
    <property type="entry name" value="LYZ_C_invert"/>
    <property type="match status" value="1"/>
</dbReference>
<dbReference type="InterPro" id="IPR019799">
    <property type="entry name" value="Glyco_hydro_22_CS"/>
</dbReference>
<evidence type="ECO:0000256" key="8">
    <source>
        <dbReference type="SAM" id="SignalP"/>
    </source>
</evidence>
<dbReference type="EC" id="3.2.1.17" evidence="3"/>
<dbReference type="InterPro" id="IPR000974">
    <property type="entry name" value="Glyco_hydro_22_lys"/>
</dbReference>
<dbReference type="AlphaFoldDB" id="A0AAJ7C0P3"/>
<keyword evidence="5" id="KW-1015">Disulfide bond</keyword>
<dbReference type="FunFam" id="1.10.530.10:FF:000001">
    <property type="entry name" value="Lysozyme C"/>
    <property type="match status" value="1"/>
</dbReference>
<feature type="chain" id="PRO_5042589736" description="lysozyme" evidence="8">
    <location>
        <begin position="21"/>
        <end position="142"/>
    </location>
</feature>
<dbReference type="KEGG" id="ccin:107269563"/>
<keyword evidence="6" id="KW-0378">Hydrolase</keyword>
<dbReference type="GO" id="GO:0031640">
    <property type="term" value="P:killing of cells of another organism"/>
    <property type="evidence" value="ECO:0007669"/>
    <property type="project" value="UniProtKB-KW"/>
</dbReference>
<evidence type="ECO:0000256" key="5">
    <source>
        <dbReference type="ARBA" id="ARBA00023157"/>
    </source>
</evidence>
<comment type="catalytic activity">
    <reaction evidence="1">
        <text>Hydrolysis of (1-&gt;4)-beta-linkages between N-acetylmuramic acid and N-acetyl-D-glucosamine residues in a peptidoglycan and between N-acetyl-D-glucosamine residues in chitodextrins.</text>
        <dbReference type="EC" id="3.2.1.17"/>
    </reaction>
</comment>
<gene>
    <name evidence="11" type="primary">LOC107269563</name>
</gene>
<evidence type="ECO:0000256" key="7">
    <source>
        <dbReference type="RuleBase" id="RU004440"/>
    </source>
</evidence>
<dbReference type="GO" id="GO:0003796">
    <property type="term" value="F:lysozyme activity"/>
    <property type="evidence" value="ECO:0007669"/>
    <property type="project" value="UniProtKB-EC"/>
</dbReference>
<evidence type="ECO:0000259" key="9">
    <source>
        <dbReference type="PROSITE" id="PS00128"/>
    </source>
</evidence>
<proteinExistence type="inferred from homology"/>
<dbReference type="PROSITE" id="PS00128">
    <property type="entry name" value="GLYCOSYL_HYDROL_F22_1"/>
    <property type="match status" value="1"/>
</dbReference>
<evidence type="ECO:0000256" key="4">
    <source>
        <dbReference type="ARBA" id="ARBA00022638"/>
    </source>
</evidence>
<reference evidence="11" key="1">
    <citation type="submission" date="2025-08" db="UniProtKB">
        <authorList>
            <consortium name="RefSeq"/>
        </authorList>
    </citation>
    <scope>IDENTIFICATION</scope>
</reference>
<dbReference type="SUPFAM" id="SSF53955">
    <property type="entry name" value="Lysozyme-like"/>
    <property type="match status" value="1"/>
</dbReference>
<dbReference type="PROSITE" id="PS51348">
    <property type="entry name" value="GLYCOSYL_HYDROL_F22_2"/>
    <property type="match status" value="1"/>
</dbReference>
<dbReference type="Proteomes" id="UP000694920">
    <property type="component" value="Unplaced"/>
</dbReference>
<keyword evidence="4" id="KW-0081">Bacteriolytic enzyme</keyword>
<evidence type="ECO:0000313" key="11">
    <source>
        <dbReference type="RefSeq" id="XP_015599045.1"/>
    </source>
</evidence>
<evidence type="ECO:0000313" key="10">
    <source>
        <dbReference type="Proteomes" id="UP000694920"/>
    </source>
</evidence>
<sequence length="142" mass="15949">MRRCFLVALCCLSLAWDAESRVLSVCDAVRELQSARISRSLISNWVCLMQSESNLNTELVTGPKTASSYSYGIFQINSSRWCARGRRGGACNLKCEDLLNDDIQDDIGCAKKIFNTEGFKAWPGWMRQCKMKPLPSIANCRV</sequence>
<dbReference type="SMART" id="SM00263">
    <property type="entry name" value="LYZ1"/>
    <property type="match status" value="1"/>
</dbReference>